<protein>
    <submittedName>
        <fullName evidence="2">YjbH domain-containing protein</fullName>
    </submittedName>
</protein>
<evidence type="ECO:0000313" key="3">
    <source>
        <dbReference type="Proteomes" id="UP001315686"/>
    </source>
</evidence>
<evidence type="ECO:0000313" key="2">
    <source>
        <dbReference type="EMBL" id="MBT0957802.1"/>
    </source>
</evidence>
<dbReference type="EMBL" id="JADQAZ010000002">
    <property type="protein sequence ID" value="MBT0957802.1"/>
    <property type="molecule type" value="Genomic_DNA"/>
</dbReference>
<accession>A0AAP2CNP5</accession>
<comment type="caution">
    <text evidence="2">The sequence shown here is derived from an EMBL/GenBank/DDBJ whole genome shotgun (WGS) entry which is preliminary data.</text>
</comment>
<evidence type="ECO:0000256" key="1">
    <source>
        <dbReference type="SAM" id="SignalP"/>
    </source>
</evidence>
<dbReference type="InterPro" id="IPR010344">
    <property type="entry name" value="YbjH"/>
</dbReference>
<dbReference type="RefSeq" id="WP_327794026.1">
    <property type="nucleotide sequence ID" value="NZ_JADQAZ010000002.1"/>
</dbReference>
<proteinExistence type="predicted"/>
<feature type="signal peptide" evidence="1">
    <location>
        <begin position="1"/>
        <end position="24"/>
    </location>
</feature>
<reference evidence="2 3" key="1">
    <citation type="journal article" date="2021" name="Arch. Microbiol.">
        <title>Harenicola maris gen. nov., sp. nov. isolated from the Sea of Japan shallow sediments.</title>
        <authorList>
            <person name="Romanenko L.A."/>
            <person name="Kurilenko V.V."/>
            <person name="Chernysheva N.Y."/>
            <person name="Tekutyeva L.A."/>
            <person name="Velansky P.V."/>
            <person name="Svetashev V.I."/>
            <person name="Isaeva M.P."/>
        </authorList>
    </citation>
    <scope>NUCLEOTIDE SEQUENCE [LARGE SCALE GENOMIC DNA]</scope>
    <source>
        <strain evidence="2 3">KMM 3653</strain>
    </source>
</reference>
<keyword evidence="1" id="KW-0732">Signal</keyword>
<feature type="chain" id="PRO_5042851232" evidence="1">
    <location>
        <begin position="25"/>
        <end position="700"/>
    </location>
</feature>
<organism evidence="2 3">
    <name type="scientific">Harenicola maris</name>
    <dbReference type="NCBI Taxonomy" id="2841044"/>
    <lineage>
        <taxon>Bacteria</taxon>
        <taxon>Pseudomonadati</taxon>
        <taxon>Pseudomonadota</taxon>
        <taxon>Alphaproteobacteria</taxon>
        <taxon>Rhodobacterales</taxon>
        <taxon>Paracoccaceae</taxon>
        <taxon>Harenicola</taxon>
    </lineage>
</organism>
<name>A0AAP2CNP5_9RHOB</name>
<dbReference type="Pfam" id="PF06082">
    <property type="entry name" value="YjbH"/>
    <property type="match status" value="1"/>
</dbReference>
<dbReference type="AlphaFoldDB" id="A0AAP2CNP5"/>
<sequence length="700" mass="76862">MTQKFRIGASLLALGVVTTGAARAEIPVTQSLSFYGSPGLIEMPTAESAPDANFTASFTAFGKINRTALHFQISPRFSGTFRYSRIGGYNVDGTDRLDRSFDLQYLLLKEGRYHPAVAFGLRDFAGTGLWSSEYVVATKTINPKITVTAGLGWGRLGSNGTIATFGDRTNEYVPTGGTVSFGKYFQGDVAPFAGISYQPNKRLTLKAEYSSDAYFVEEQRGVIDVQSPWNFNAEYKFDSGTALSASYLYGTEIGVQLRIALNPKKPFVTSAEAAPLPVERRPSRRISPADWGQEWTEEPNATGILSDRIADVLAKDGIVVEAMAVNGTRAEVRVRNTRFAALPQAIGRSARVMSRALPASVETLVIVPVVDGIPLSRVSISRSDLENLENAHSGEILARAAITDAAGPKLDGARINPEVYPKFTWSLKPYVRVGYFDPDEPIRGDVGLRLSGKYDIAPGWVLQGAIRKKAFGNLDENSVTTNSVLPHVRTDYILYNQNADPAIDDLTLAYFGRPGRNLYSRVTVGYLERMFGGISGELLWKPVDSRLALGAEVNIVKQRDFEQMFGFQDYEVVTGHASAYYDFGKGYHGQLDVGRYLAGDWGTTITLDREFANGWRVGAFATFTDVSFEDFGEGSFDKGLRIQVPVSFFTGKPSTQKVGGVLRPLTRDGGARLNVEGRLYESVREAHQPELAKTWGRFWK</sequence>
<dbReference type="Proteomes" id="UP001315686">
    <property type="component" value="Unassembled WGS sequence"/>
</dbReference>
<gene>
    <name evidence="2" type="ORF">IV417_10405</name>
</gene>
<keyword evidence="3" id="KW-1185">Reference proteome</keyword>